<dbReference type="InterPro" id="IPR036249">
    <property type="entry name" value="Thioredoxin-like_sf"/>
</dbReference>
<organism evidence="4 5">
    <name type="scientific">Clavelina lepadiformis</name>
    <name type="common">Light-bulb sea squirt</name>
    <name type="synonym">Ascidia lepadiformis</name>
    <dbReference type="NCBI Taxonomy" id="159417"/>
    <lineage>
        <taxon>Eukaryota</taxon>
        <taxon>Metazoa</taxon>
        <taxon>Chordata</taxon>
        <taxon>Tunicata</taxon>
        <taxon>Ascidiacea</taxon>
        <taxon>Aplousobranchia</taxon>
        <taxon>Clavelinidae</taxon>
        <taxon>Clavelina</taxon>
    </lineage>
</organism>
<comment type="similarity">
    <text evidence="1">Belongs to the glutathione peroxidase family.</text>
</comment>
<comment type="caution">
    <text evidence="4">The sequence shown here is derived from an EMBL/GenBank/DDBJ whole genome shotgun (WGS) entry which is preliminary data.</text>
</comment>
<name>A0ABP0EVZ2_CLALP</name>
<gene>
    <name evidence="4" type="ORF">CVLEPA_LOCUS640</name>
</gene>
<reference evidence="4 5" key="1">
    <citation type="submission" date="2024-02" db="EMBL/GenBank/DDBJ databases">
        <authorList>
            <person name="Daric V."/>
            <person name="Darras S."/>
        </authorList>
    </citation>
    <scope>NUCLEOTIDE SEQUENCE [LARGE SCALE GENOMIC DNA]</scope>
</reference>
<keyword evidence="5" id="KW-1185">Reference proteome</keyword>
<proteinExistence type="inferred from homology"/>
<dbReference type="PANTHER" id="PTHR11592:SF81">
    <property type="entry name" value="GLUTATHIONE PEROXIDASE"/>
    <property type="match status" value="1"/>
</dbReference>
<dbReference type="InterPro" id="IPR000889">
    <property type="entry name" value="Glutathione_peroxidase"/>
</dbReference>
<dbReference type="SUPFAM" id="SSF52833">
    <property type="entry name" value="Thioredoxin-like"/>
    <property type="match status" value="1"/>
</dbReference>
<evidence type="ECO:0000256" key="2">
    <source>
        <dbReference type="ARBA" id="ARBA00022559"/>
    </source>
</evidence>
<evidence type="ECO:0000313" key="4">
    <source>
        <dbReference type="EMBL" id="CAK8671591.1"/>
    </source>
</evidence>
<evidence type="ECO:0000313" key="5">
    <source>
        <dbReference type="Proteomes" id="UP001642483"/>
    </source>
</evidence>
<sequence length="134" mass="15370">MAKKFTCLSTEEPGSNGEILKILEHVRPGNGFVPNFPLFEKIDVNGASAHPLFKFMKSQCNVVSAQFASRERLFYDPVIPLDIEWNFHKFLVDHNGWHNLHIARRYNHNVSPDSAILQKDVKALLRQRLDDTAL</sequence>
<keyword evidence="3" id="KW-0560">Oxidoreductase</keyword>
<dbReference type="Gene3D" id="3.40.30.10">
    <property type="entry name" value="Glutaredoxin"/>
    <property type="match status" value="1"/>
</dbReference>
<accession>A0ABP0EVZ2</accession>
<dbReference type="PANTHER" id="PTHR11592">
    <property type="entry name" value="GLUTATHIONE PEROXIDASE"/>
    <property type="match status" value="1"/>
</dbReference>
<keyword evidence="2" id="KW-0575">Peroxidase</keyword>
<dbReference type="EMBL" id="CAWYQH010000001">
    <property type="protein sequence ID" value="CAK8671591.1"/>
    <property type="molecule type" value="Genomic_DNA"/>
</dbReference>
<protein>
    <recommendedName>
        <fullName evidence="6">Glutathione peroxidase</fullName>
    </recommendedName>
</protein>
<dbReference type="Proteomes" id="UP001642483">
    <property type="component" value="Unassembled WGS sequence"/>
</dbReference>
<evidence type="ECO:0000256" key="1">
    <source>
        <dbReference type="ARBA" id="ARBA00006926"/>
    </source>
</evidence>
<evidence type="ECO:0008006" key="6">
    <source>
        <dbReference type="Google" id="ProtNLM"/>
    </source>
</evidence>
<dbReference type="Pfam" id="PF00255">
    <property type="entry name" value="GSHPx"/>
    <property type="match status" value="1"/>
</dbReference>
<dbReference type="PROSITE" id="PS51355">
    <property type="entry name" value="GLUTATHIONE_PEROXID_3"/>
    <property type="match status" value="1"/>
</dbReference>
<evidence type="ECO:0000256" key="3">
    <source>
        <dbReference type="ARBA" id="ARBA00023002"/>
    </source>
</evidence>